<evidence type="ECO:0000313" key="2">
    <source>
        <dbReference type="Proteomes" id="UP001589562"/>
    </source>
</evidence>
<name>A0ABV5H5L9_9FLAO</name>
<organism evidence="1 2">
    <name type="scientific">Flavobacterium gyeonganense</name>
    <dbReference type="NCBI Taxonomy" id="1310418"/>
    <lineage>
        <taxon>Bacteria</taxon>
        <taxon>Pseudomonadati</taxon>
        <taxon>Bacteroidota</taxon>
        <taxon>Flavobacteriia</taxon>
        <taxon>Flavobacteriales</taxon>
        <taxon>Flavobacteriaceae</taxon>
        <taxon>Flavobacterium</taxon>
    </lineage>
</organism>
<keyword evidence="2" id="KW-1185">Reference proteome</keyword>
<protein>
    <recommendedName>
        <fullName evidence="3">Lipoprotein</fullName>
    </recommendedName>
</protein>
<dbReference type="RefSeq" id="WP_278011364.1">
    <property type="nucleotide sequence ID" value="NZ_CP121112.1"/>
</dbReference>
<proteinExistence type="predicted"/>
<dbReference type="Proteomes" id="UP001589562">
    <property type="component" value="Unassembled WGS sequence"/>
</dbReference>
<accession>A0ABV5H5L9</accession>
<sequence length="287" mass="31821">MMEHLLKPRFLISLIAFILISSCDTKEESVNHKTHTVHRLSYNDIVTVTKAISEKDAEIKSKKILASKFTPEPVAPELPYEEYYDFLAGQQISIEIDDRTAPILDQTYEENIQYLDDLNLFSTEELAIVTAFKDDLESTNNFNISISKFEHAILALPMTNNKLQRFYNFIDALKVMNNFDPLFFNGGRITGKSGKLFGSCLSATIGVGIAFVGLATIEVGSFGTATAFAVVGFVWASAEWGAACKGGGKKLVPPMKKPIKNVEVELIKLDLNGDLVTEPIRIFISPN</sequence>
<comment type="caution">
    <text evidence="1">The sequence shown here is derived from an EMBL/GenBank/DDBJ whole genome shotgun (WGS) entry which is preliminary data.</text>
</comment>
<reference evidence="1 2" key="1">
    <citation type="submission" date="2024-09" db="EMBL/GenBank/DDBJ databases">
        <authorList>
            <person name="Sun Q."/>
            <person name="Mori K."/>
        </authorList>
    </citation>
    <scope>NUCLEOTIDE SEQUENCE [LARGE SCALE GENOMIC DNA]</scope>
    <source>
        <strain evidence="1 2">CECT 8365</strain>
    </source>
</reference>
<gene>
    <name evidence="1" type="ORF">ACFFVK_01060</name>
</gene>
<evidence type="ECO:0008006" key="3">
    <source>
        <dbReference type="Google" id="ProtNLM"/>
    </source>
</evidence>
<evidence type="ECO:0000313" key="1">
    <source>
        <dbReference type="EMBL" id="MFB9107152.1"/>
    </source>
</evidence>
<dbReference type="PROSITE" id="PS51257">
    <property type="entry name" value="PROKAR_LIPOPROTEIN"/>
    <property type="match status" value="1"/>
</dbReference>
<dbReference type="EMBL" id="JBHMFE010000007">
    <property type="protein sequence ID" value="MFB9107152.1"/>
    <property type="molecule type" value="Genomic_DNA"/>
</dbReference>